<name>A0A6A6YMI4_9PEZI</name>
<dbReference type="EMBL" id="MU003702">
    <property type="protein sequence ID" value="KAF2809204.1"/>
    <property type="molecule type" value="Genomic_DNA"/>
</dbReference>
<accession>A0A6A6YMI4</accession>
<organism evidence="1">
    <name type="scientific">Mytilinidion resinicola</name>
    <dbReference type="NCBI Taxonomy" id="574789"/>
    <lineage>
        <taxon>Eukaryota</taxon>
        <taxon>Fungi</taxon>
        <taxon>Dikarya</taxon>
        <taxon>Ascomycota</taxon>
        <taxon>Pezizomycotina</taxon>
        <taxon>Dothideomycetes</taxon>
        <taxon>Pleosporomycetidae</taxon>
        <taxon>Mytilinidiales</taxon>
        <taxon>Mytilinidiaceae</taxon>
        <taxon>Mytilinidion</taxon>
    </lineage>
</organism>
<sequence length="608" mass="70342">MDLNQKEQYRALMKKYRIHFDGPVTRNAWPASHTKTFSDIQKLGRIDFSLYQESISVDSDFHPWREQTRRRAERIAELAMLCYRGRRNEAGWRLLLESEILVRFTIEVTCRSCRARLWRSELEASLSAPNQFAESLEERRKRRLPCSCNPTRWKEEPHEQGVSLLFDDRAEEEILHSPTVMADLPKKREKPDRVYGLRITKRLERLLLWSEDKRASSGGKTIGESIRSTPFRADGEPVLFPFLVIEAKSEKGREGFSDIEVQTAFAIRTLLELQQDLADAVGEDSSSETSPLVWFLSYRGEQWRVSAAFIKYDAGVKTYRIVDLWDGRLVPKEGALRLLLIIDYIFDWARDIYRETIISELRSLSASDTHSLSNDSDVISMLDRLNFSSMEIGLDDNTQEPANEIPPVVGSVYHRLDSAYGAVRDARSIRSRFMSLYITEDNLSAFMTSMRTTEQAKSAARAILRFLRDCWRVSAEALDNIEQMWTGKDRENENLYRPTKCFLVMVTLSAYLSPSWEQTRELSYLAVSVDAIEALVRHADQKIVGDWKVSQLPYIDKDVFVGWFRAFRSITIEDNLFATISRACLSSRLFSQESNRKKTKESSMVWLT</sequence>
<dbReference type="RefSeq" id="XP_033576168.1">
    <property type="nucleotide sequence ID" value="XM_033726523.1"/>
</dbReference>
<dbReference type="AlphaFoldDB" id="A0A6A6YMI4"/>
<reference evidence="3" key="3">
    <citation type="submission" date="2025-04" db="UniProtKB">
        <authorList>
            <consortium name="RefSeq"/>
        </authorList>
    </citation>
    <scope>IDENTIFICATION</scope>
    <source>
        <strain evidence="3">CBS 304.34</strain>
    </source>
</reference>
<reference evidence="3" key="2">
    <citation type="submission" date="2020-04" db="EMBL/GenBank/DDBJ databases">
        <authorList>
            <consortium name="NCBI Genome Project"/>
        </authorList>
    </citation>
    <scope>NUCLEOTIDE SEQUENCE</scope>
    <source>
        <strain evidence="3">CBS 304.34</strain>
    </source>
</reference>
<proteinExistence type="predicted"/>
<dbReference type="OrthoDB" id="3538597at2759"/>
<protein>
    <submittedName>
        <fullName evidence="1 3">Uncharacterized protein</fullName>
    </submittedName>
</protein>
<keyword evidence="2" id="KW-1185">Reference proteome</keyword>
<dbReference type="Proteomes" id="UP000504636">
    <property type="component" value="Unplaced"/>
</dbReference>
<reference evidence="1 3" key="1">
    <citation type="journal article" date="2020" name="Stud. Mycol.">
        <title>101 Dothideomycetes genomes: a test case for predicting lifestyles and emergence of pathogens.</title>
        <authorList>
            <person name="Haridas S."/>
            <person name="Albert R."/>
            <person name="Binder M."/>
            <person name="Bloem J."/>
            <person name="Labutti K."/>
            <person name="Salamov A."/>
            <person name="Andreopoulos B."/>
            <person name="Baker S."/>
            <person name="Barry K."/>
            <person name="Bills G."/>
            <person name="Bluhm B."/>
            <person name="Cannon C."/>
            <person name="Castanera R."/>
            <person name="Culley D."/>
            <person name="Daum C."/>
            <person name="Ezra D."/>
            <person name="Gonzalez J."/>
            <person name="Henrissat B."/>
            <person name="Kuo A."/>
            <person name="Liang C."/>
            <person name="Lipzen A."/>
            <person name="Lutzoni F."/>
            <person name="Magnuson J."/>
            <person name="Mondo S."/>
            <person name="Nolan M."/>
            <person name="Ohm R."/>
            <person name="Pangilinan J."/>
            <person name="Park H.-J."/>
            <person name="Ramirez L."/>
            <person name="Alfaro M."/>
            <person name="Sun H."/>
            <person name="Tritt A."/>
            <person name="Yoshinaga Y."/>
            <person name="Zwiers L.-H."/>
            <person name="Turgeon B."/>
            <person name="Goodwin S."/>
            <person name="Spatafora J."/>
            <person name="Crous P."/>
            <person name="Grigoriev I."/>
        </authorList>
    </citation>
    <scope>NUCLEOTIDE SEQUENCE</scope>
    <source>
        <strain evidence="1 3">CBS 304.34</strain>
    </source>
</reference>
<dbReference type="GeneID" id="54467416"/>
<evidence type="ECO:0000313" key="3">
    <source>
        <dbReference type="RefSeq" id="XP_033576168.1"/>
    </source>
</evidence>
<evidence type="ECO:0000313" key="1">
    <source>
        <dbReference type="EMBL" id="KAF2809204.1"/>
    </source>
</evidence>
<evidence type="ECO:0000313" key="2">
    <source>
        <dbReference type="Proteomes" id="UP000504636"/>
    </source>
</evidence>
<gene>
    <name evidence="1 3" type="ORF">BDZ99DRAFT_533885</name>
</gene>
<feature type="non-terminal residue" evidence="1">
    <location>
        <position position="608"/>
    </location>
</feature>